<name>A0ACD5X318_AVESA</name>
<protein>
    <submittedName>
        <fullName evidence="1">Uncharacterized protein</fullName>
    </submittedName>
</protein>
<dbReference type="Proteomes" id="UP001732700">
    <property type="component" value="Chromosome 4D"/>
</dbReference>
<accession>A0ACD5X318</accession>
<keyword evidence="2" id="KW-1185">Reference proteome</keyword>
<reference evidence="1" key="1">
    <citation type="submission" date="2021-05" db="EMBL/GenBank/DDBJ databases">
        <authorList>
            <person name="Scholz U."/>
            <person name="Mascher M."/>
            <person name="Fiebig A."/>
        </authorList>
    </citation>
    <scope>NUCLEOTIDE SEQUENCE [LARGE SCALE GENOMIC DNA]</scope>
</reference>
<sequence>MGIWWLDHLNYDFMGMLEDFSAFPTLRGLFCWMQSYFDACSDELKPCIFYMSVFPADQKELGGAVCSGDASRRVTHLVVVVVPRRKRGKKLFSELTGLSILYEKQEGSAMRSYKLNGFFHEYIKSRPMEDNLVFALEGSYSRSSQQLTGQHLTVSSSWERDKYVLSMIDLSRLRSLTVFGTWESFLISDKMKRLRVLDLEGTSTSPRTMSVTDNDLVEIGKVLPRLKFLSLRGCMTITCLPNSMVDMRQLQTLDVRYTSIVELPSTITKLENLRYIRAGTGTDTSLLLLESQAETSMSPPRPQEDGPFRQATTSARLLQLASTRMTNRNKWWKLKNQPDLRIRHRVAANGGGVELGHAAAEGVGRLTHLHTLGVVNVAGGKGALLFLEELKKLTQLRKLGLSGINRNNWSHLCDAISGNLHHLESLSLQLMLLGEDVGRFHFACFDNMPEPPKTLKRLKVLYPTTGLRAAYAARIPQGWLKKLPNLQRFLRDLTISSQEDILIMKEGVSLIGGCSLCIKPIEDHLSFEKMAQDTSASCDARLDSLRIECSSTLSHAKIAGLHKLPRLKEVTVTGTYADHLKQDLHEQINNHPNKPVLK</sequence>
<organism evidence="1 2">
    <name type="scientific">Avena sativa</name>
    <name type="common">Oat</name>
    <dbReference type="NCBI Taxonomy" id="4498"/>
    <lineage>
        <taxon>Eukaryota</taxon>
        <taxon>Viridiplantae</taxon>
        <taxon>Streptophyta</taxon>
        <taxon>Embryophyta</taxon>
        <taxon>Tracheophyta</taxon>
        <taxon>Spermatophyta</taxon>
        <taxon>Magnoliopsida</taxon>
        <taxon>Liliopsida</taxon>
        <taxon>Poales</taxon>
        <taxon>Poaceae</taxon>
        <taxon>BOP clade</taxon>
        <taxon>Pooideae</taxon>
        <taxon>Poodae</taxon>
        <taxon>Poeae</taxon>
        <taxon>Poeae Chloroplast Group 1 (Aveneae type)</taxon>
        <taxon>Aveninae</taxon>
        <taxon>Avena</taxon>
    </lineage>
</organism>
<dbReference type="EnsemblPlants" id="AVESA.00010b.r2.4DG0730890.1">
    <property type="protein sequence ID" value="AVESA.00010b.r2.4DG0730890.1.CDS"/>
    <property type="gene ID" value="AVESA.00010b.r2.4DG0730890"/>
</dbReference>
<reference evidence="1" key="2">
    <citation type="submission" date="2025-09" db="UniProtKB">
        <authorList>
            <consortium name="EnsemblPlants"/>
        </authorList>
    </citation>
    <scope>IDENTIFICATION</scope>
</reference>
<proteinExistence type="predicted"/>
<evidence type="ECO:0000313" key="1">
    <source>
        <dbReference type="EnsemblPlants" id="AVESA.00010b.r2.4DG0730890.1.CDS"/>
    </source>
</evidence>
<evidence type="ECO:0000313" key="2">
    <source>
        <dbReference type="Proteomes" id="UP001732700"/>
    </source>
</evidence>